<dbReference type="STRING" id="1077348.A0A2G8SJK3"/>
<evidence type="ECO:0000259" key="4">
    <source>
        <dbReference type="Pfam" id="PF17168"/>
    </source>
</evidence>
<evidence type="ECO:0000256" key="1">
    <source>
        <dbReference type="SAM" id="MobiDB-lite"/>
    </source>
</evidence>
<comment type="caution">
    <text evidence="5">The sequence shown here is derived from an EMBL/GenBank/DDBJ whole genome shotgun (WGS) entry which is preliminary data.</text>
</comment>
<accession>A0A2G8SJK3</accession>
<proteinExistence type="predicted"/>
<feature type="chain" id="PRO_5013755420" description="DUF1793 domain-containing protein" evidence="2">
    <location>
        <begin position="20"/>
        <end position="773"/>
    </location>
</feature>
<feature type="signal peptide" evidence="2">
    <location>
        <begin position="1"/>
        <end position="19"/>
    </location>
</feature>
<protein>
    <recommendedName>
        <fullName evidence="7">DUF1793 domain-containing protein</fullName>
    </recommendedName>
</protein>
<keyword evidence="2" id="KW-0732">Signal</keyword>
<evidence type="ECO:0000256" key="2">
    <source>
        <dbReference type="SAM" id="SignalP"/>
    </source>
</evidence>
<dbReference type="InterPro" id="IPR008928">
    <property type="entry name" value="6-hairpin_glycosidase_sf"/>
</dbReference>
<evidence type="ECO:0000313" key="5">
    <source>
        <dbReference type="EMBL" id="PIL33943.1"/>
    </source>
</evidence>
<dbReference type="Pfam" id="PF16335">
    <property type="entry name" value="GtaA_6_Hairpin"/>
    <property type="match status" value="1"/>
</dbReference>
<dbReference type="PANTHER" id="PTHR31987">
    <property type="entry name" value="GLUTAMINASE A-RELATED"/>
    <property type="match status" value="1"/>
</dbReference>
<dbReference type="InterPro" id="IPR033433">
    <property type="entry name" value="GtaA_N"/>
</dbReference>
<sequence>MRLFPATFCVLSYAVIALGAVTWTADPFIPAAVPLAVRSPYLSTWLPQGNGTALNEAWSSFWDTNSIGWTGLARVDGQAYIWMGKPKVTNANLKNATQKSMNVTSTRTVFLMAAGPVDLTISFLSPVEPSDFVNQSFPFSYYAVSAVSNDGRSHQVQVYADITAEWITGNRSLVAEWATSTGDVLTHQIQLANQTDYVEINNRIQQGSAFHSTLNTTGATYQTGSDQTVRGQFAANGFLNNTEDSDFRAISDRWPVFAFAHDLGNVSARTALVVYSVGLIRDPVAQYIILNNNTQARSSYFWTRFGKIDDAISTFLHDYPNALARSRVFDAQVQADAGAISADYAAVAALSIRQGFGGIEITVSKNHDGSFDSSNTLTFMKEISTYGRVNTVDVIYGTWPLFLYTNATIGKQLLLPLLEYQASGQYLNEWCIHNMDQFAGENYPNATGHNTGADQPLPIEENGNMLIMVLSYTQQTGDMSLVKTYFNLLDQWTHLLITDSLEPSKQLSADGFAGALANQTNLAIKGIIGIQAMAEIAKLNGDDAKASNYSSIAASYVQKWQELAVSADGSHLTLSYGDSNSWSLAYNLYADKLLGTNLFPSSVYDMQTAWYAKQSSAFGLQLDTRSNYTKSYWEIWTAGTVTSTGGRDQFIQAVRNYAANGKNSAPFGDLYQMTDGKLASISGHARPVVGGHLALLALAKAPTPTSTSPTTLASTGATSSPTDGAHDSGSNSTVNTSGVNPSNSALAHHDGVEEMVYFSLCTIGAMLLAIFSL</sequence>
<evidence type="ECO:0000259" key="3">
    <source>
        <dbReference type="Pfam" id="PF16335"/>
    </source>
</evidence>
<feature type="region of interest" description="Disordered" evidence="1">
    <location>
        <begin position="703"/>
        <end position="737"/>
    </location>
</feature>
<feature type="compositionally biased region" description="Low complexity" evidence="1">
    <location>
        <begin position="703"/>
        <end position="722"/>
    </location>
</feature>
<dbReference type="InterPro" id="IPR052743">
    <property type="entry name" value="Glutaminase_GtaA"/>
</dbReference>
<feature type="compositionally biased region" description="Polar residues" evidence="1">
    <location>
        <begin position="728"/>
        <end position="737"/>
    </location>
</feature>
<feature type="domain" description="Glutaminase A N-terminal" evidence="4">
    <location>
        <begin position="106"/>
        <end position="336"/>
    </location>
</feature>
<dbReference type="OrthoDB" id="3918848at2759"/>
<dbReference type="EMBL" id="AYKW01000006">
    <property type="protein sequence ID" value="PIL33943.1"/>
    <property type="molecule type" value="Genomic_DNA"/>
</dbReference>
<dbReference type="Proteomes" id="UP000230002">
    <property type="component" value="Unassembled WGS sequence"/>
</dbReference>
<dbReference type="InterPro" id="IPR032514">
    <property type="entry name" value="GtaA_central"/>
</dbReference>
<dbReference type="PANTHER" id="PTHR31987:SF1">
    <property type="entry name" value="GLUTAMINASE A"/>
    <property type="match status" value="1"/>
</dbReference>
<evidence type="ECO:0000313" key="6">
    <source>
        <dbReference type="Proteomes" id="UP000230002"/>
    </source>
</evidence>
<dbReference type="GO" id="GO:0005975">
    <property type="term" value="P:carbohydrate metabolic process"/>
    <property type="evidence" value="ECO:0007669"/>
    <property type="project" value="InterPro"/>
</dbReference>
<organism evidence="5 6">
    <name type="scientific">Ganoderma sinense ZZ0214-1</name>
    <dbReference type="NCBI Taxonomy" id="1077348"/>
    <lineage>
        <taxon>Eukaryota</taxon>
        <taxon>Fungi</taxon>
        <taxon>Dikarya</taxon>
        <taxon>Basidiomycota</taxon>
        <taxon>Agaricomycotina</taxon>
        <taxon>Agaricomycetes</taxon>
        <taxon>Polyporales</taxon>
        <taxon>Polyporaceae</taxon>
        <taxon>Ganoderma</taxon>
    </lineage>
</organism>
<dbReference type="AlphaFoldDB" id="A0A2G8SJK3"/>
<reference evidence="5 6" key="1">
    <citation type="journal article" date="2015" name="Sci. Rep.">
        <title>Chromosome-level genome map provides insights into diverse defense mechanisms in the medicinal fungus Ganoderma sinense.</title>
        <authorList>
            <person name="Zhu Y."/>
            <person name="Xu J."/>
            <person name="Sun C."/>
            <person name="Zhou S."/>
            <person name="Xu H."/>
            <person name="Nelson D.R."/>
            <person name="Qian J."/>
            <person name="Song J."/>
            <person name="Luo H."/>
            <person name="Xiang L."/>
            <person name="Li Y."/>
            <person name="Xu Z."/>
            <person name="Ji A."/>
            <person name="Wang L."/>
            <person name="Lu S."/>
            <person name="Hayward A."/>
            <person name="Sun W."/>
            <person name="Li X."/>
            <person name="Schwartz D.C."/>
            <person name="Wang Y."/>
            <person name="Chen S."/>
        </authorList>
    </citation>
    <scope>NUCLEOTIDE SEQUENCE [LARGE SCALE GENOMIC DNA]</scope>
    <source>
        <strain evidence="5 6">ZZ0214-1</strain>
    </source>
</reference>
<gene>
    <name evidence="5" type="ORF">GSI_03651</name>
</gene>
<feature type="domain" description="Glutaminase A central" evidence="3">
    <location>
        <begin position="341"/>
        <end position="696"/>
    </location>
</feature>
<keyword evidence="6" id="KW-1185">Reference proteome</keyword>
<dbReference type="SUPFAM" id="SSF48208">
    <property type="entry name" value="Six-hairpin glycosidases"/>
    <property type="match status" value="1"/>
</dbReference>
<name>A0A2G8SJK3_9APHY</name>
<evidence type="ECO:0008006" key="7">
    <source>
        <dbReference type="Google" id="ProtNLM"/>
    </source>
</evidence>
<dbReference type="Pfam" id="PF17168">
    <property type="entry name" value="DUF5127"/>
    <property type="match status" value="1"/>
</dbReference>